<sequence length="297" mass="33691">MDGGECRIFKVDFSDGESWSVRIPIHVQSNSQDAIISVLQGEQDVLQEIGATDFPWAPKHYGSSFTFNNLIGYPFIVLSWIKGSPILWTANYPPRPVRNKILGQVAEIQMSLIECTKENRGSATAYFSRIIDNKLLRVRNGHLPFITEQDCYDQKGLLPTVLHPELEETPFAIDHGDLSPLNIIVDSEHNVTGIIDWGFASKVPVQLAGRFPRFLQLQELVMPPSPTLQEDRKAYVASLRSQSSQVASWMLLIYSSDDVDFRHCFLESIISKGMHRSLAFLGWKLPYRELETVRLEI</sequence>
<gene>
    <name evidence="2" type="ORF">K505DRAFT_310794</name>
</gene>
<feature type="domain" description="Aminoglycoside phosphotransferase" evidence="1">
    <location>
        <begin position="42"/>
        <end position="201"/>
    </location>
</feature>
<keyword evidence="3" id="KW-1185">Reference proteome</keyword>
<dbReference type="InterPro" id="IPR002575">
    <property type="entry name" value="Aminoglycoside_PTrfase"/>
</dbReference>
<protein>
    <recommendedName>
        <fullName evidence="1">Aminoglycoside phosphotransferase domain-containing protein</fullName>
    </recommendedName>
</protein>
<accession>A0A6A6X3G3</accession>
<dbReference type="PANTHER" id="PTHR21310">
    <property type="entry name" value="AMINOGLYCOSIDE PHOSPHOTRANSFERASE-RELATED-RELATED"/>
    <property type="match status" value="1"/>
</dbReference>
<evidence type="ECO:0000313" key="3">
    <source>
        <dbReference type="Proteomes" id="UP000799757"/>
    </source>
</evidence>
<evidence type="ECO:0000259" key="1">
    <source>
        <dbReference type="Pfam" id="PF01636"/>
    </source>
</evidence>
<dbReference type="Proteomes" id="UP000799757">
    <property type="component" value="Unassembled WGS sequence"/>
</dbReference>
<reference evidence="2" key="1">
    <citation type="journal article" date="2020" name="Stud. Mycol.">
        <title>101 Dothideomycetes genomes: a test case for predicting lifestyles and emergence of pathogens.</title>
        <authorList>
            <person name="Haridas S."/>
            <person name="Albert R."/>
            <person name="Binder M."/>
            <person name="Bloem J."/>
            <person name="Labutti K."/>
            <person name="Salamov A."/>
            <person name="Andreopoulos B."/>
            <person name="Baker S."/>
            <person name="Barry K."/>
            <person name="Bills G."/>
            <person name="Bluhm B."/>
            <person name="Cannon C."/>
            <person name="Castanera R."/>
            <person name="Culley D."/>
            <person name="Daum C."/>
            <person name="Ezra D."/>
            <person name="Gonzalez J."/>
            <person name="Henrissat B."/>
            <person name="Kuo A."/>
            <person name="Liang C."/>
            <person name="Lipzen A."/>
            <person name="Lutzoni F."/>
            <person name="Magnuson J."/>
            <person name="Mondo S."/>
            <person name="Nolan M."/>
            <person name="Ohm R."/>
            <person name="Pangilinan J."/>
            <person name="Park H.-J."/>
            <person name="Ramirez L."/>
            <person name="Alfaro M."/>
            <person name="Sun H."/>
            <person name="Tritt A."/>
            <person name="Yoshinaga Y."/>
            <person name="Zwiers L.-H."/>
            <person name="Turgeon B."/>
            <person name="Goodwin S."/>
            <person name="Spatafora J."/>
            <person name="Crous P."/>
            <person name="Grigoriev I."/>
        </authorList>
    </citation>
    <scope>NUCLEOTIDE SEQUENCE</scope>
    <source>
        <strain evidence="2">CBS 109.77</strain>
    </source>
</reference>
<dbReference type="OrthoDB" id="5598852at2759"/>
<evidence type="ECO:0000313" key="2">
    <source>
        <dbReference type="EMBL" id="KAF2790758.1"/>
    </source>
</evidence>
<proteinExistence type="predicted"/>
<dbReference type="InterPro" id="IPR051678">
    <property type="entry name" value="AGP_Transferase"/>
</dbReference>
<organism evidence="2 3">
    <name type="scientific">Melanomma pulvis-pyrius CBS 109.77</name>
    <dbReference type="NCBI Taxonomy" id="1314802"/>
    <lineage>
        <taxon>Eukaryota</taxon>
        <taxon>Fungi</taxon>
        <taxon>Dikarya</taxon>
        <taxon>Ascomycota</taxon>
        <taxon>Pezizomycotina</taxon>
        <taxon>Dothideomycetes</taxon>
        <taxon>Pleosporomycetidae</taxon>
        <taxon>Pleosporales</taxon>
        <taxon>Melanommataceae</taxon>
        <taxon>Melanomma</taxon>
    </lineage>
</organism>
<name>A0A6A6X3G3_9PLEO</name>
<dbReference type="Pfam" id="PF01636">
    <property type="entry name" value="APH"/>
    <property type="match status" value="1"/>
</dbReference>
<dbReference type="SUPFAM" id="SSF56112">
    <property type="entry name" value="Protein kinase-like (PK-like)"/>
    <property type="match status" value="1"/>
</dbReference>
<dbReference type="InterPro" id="IPR011009">
    <property type="entry name" value="Kinase-like_dom_sf"/>
</dbReference>
<dbReference type="Gene3D" id="3.90.1200.10">
    <property type="match status" value="1"/>
</dbReference>
<dbReference type="EMBL" id="MU002056">
    <property type="protein sequence ID" value="KAF2790758.1"/>
    <property type="molecule type" value="Genomic_DNA"/>
</dbReference>
<dbReference type="AlphaFoldDB" id="A0A6A6X3G3"/>
<dbReference type="PANTHER" id="PTHR21310:SF15">
    <property type="entry name" value="AMINOGLYCOSIDE PHOSPHOTRANSFERASE DOMAIN-CONTAINING PROTEIN"/>
    <property type="match status" value="1"/>
</dbReference>